<dbReference type="Proteomes" id="UP000247727">
    <property type="component" value="Unassembled WGS sequence"/>
</dbReference>
<evidence type="ECO:0000256" key="6">
    <source>
        <dbReference type="ARBA" id="ARBA00022967"/>
    </source>
</evidence>
<evidence type="ECO:0000256" key="4">
    <source>
        <dbReference type="ARBA" id="ARBA00022741"/>
    </source>
</evidence>
<dbReference type="GO" id="GO:0016887">
    <property type="term" value="F:ATP hydrolysis activity"/>
    <property type="evidence" value="ECO:0007669"/>
    <property type="project" value="InterPro"/>
</dbReference>
<keyword evidence="10" id="KW-1185">Reference proteome</keyword>
<dbReference type="PROSITE" id="PS00211">
    <property type="entry name" value="ABC_TRANSPORTER_1"/>
    <property type="match status" value="1"/>
</dbReference>
<dbReference type="PROSITE" id="PS50893">
    <property type="entry name" value="ABC_TRANSPORTER_2"/>
    <property type="match status" value="1"/>
</dbReference>
<dbReference type="InterPro" id="IPR003439">
    <property type="entry name" value="ABC_transporter-like_ATP-bd"/>
</dbReference>
<dbReference type="Pfam" id="PF00005">
    <property type="entry name" value="ABC_tran"/>
    <property type="match status" value="1"/>
</dbReference>
<keyword evidence="3" id="KW-1003">Cell membrane</keyword>
<evidence type="ECO:0000256" key="1">
    <source>
        <dbReference type="ARBA" id="ARBA00005417"/>
    </source>
</evidence>
<accession>A0A318U5I5</accession>
<name>A0A318U5I5_9RHOB</name>
<evidence type="ECO:0000313" key="9">
    <source>
        <dbReference type="EMBL" id="PYF12653.1"/>
    </source>
</evidence>
<dbReference type="SMART" id="SM00382">
    <property type="entry name" value="AAA"/>
    <property type="match status" value="1"/>
</dbReference>
<dbReference type="SUPFAM" id="SSF52540">
    <property type="entry name" value="P-loop containing nucleoside triphosphate hydrolases"/>
    <property type="match status" value="1"/>
</dbReference>
<dbReference type="OrthoDB" id="9802264at2"/>
<dbReference type="EMBL" id="QJTK01000001">
    <property type="protein sequence ID" value="PYF12653.1"/>
    <property type="molecule type" value="Genomic_DNA"/>
</dbReference>
<evidence type="ECO:0000256" key="7">
    <source>
        <dbReference type="ARBA" id="ARBA00023136"/>
    </source>
</evidence>
<keyword evidence="6" id="KW-1278">Translocase</keyword>
<reference evidence="9 10" key="1">
    <citation type="submission" date="2018-06" db="EMBL/GenBank/DDBJ databases">
        <title>Genomic Encyclopedia of Type Strains, Phase III (KMG-III): the genomes of soil and plant-associated and newly described type strains.</title>
        <authorList>
            <person name="Whitman W."/>
        </authorList>
    </citation>
    <scope>NUCLEOTIDE SEQUENCE [LARGE SCALE GENOMIC DNA]</scope>
    <source>
        <strain evidence="9 10">JA737</strain>
    </source>
</reference>
<dbReference type="InterPro" id="IPR003593">
    <property type="entry name" value="AAA+_ATPase"/>
</dbReference>
<dbReference type="InterPro" id="IPR027417">
    <property type="entry name" value="P-loop_NTPase"/>
</dbReference>
<evidence type="ECO:0000256" key="3">
    <source>
        <dbReference type="ARBA" id="ARBA00022475"/>
    </source>
</evidence>
<evidence type="ECO:0000256" key="5">
    <source>
        <dbReference type="ARBA" id="ARBA00022840"/>
    </source>
</evidence>
<dbReference type="PANTHER" id="PTHR42788">
    <property type="entry name" value="TAURINE IMPORT ATP-BINDING PROTEIN-RELATED"/>
    <property type="match status" value="1"/>
</dbReference>
<dbReference type="GO" id="GO:0005524">
    <property type="term" value="F:ATP binding"/>
    <property type="evidence" value="ECO:0007669"/>
    <property type="project" value="UniProtKB-KW"/>
</dbReference>
<evidence type="ECO:0000313" key="10">
    <source>
        <dbReference type="Proteomes" id="UP000247727"/>
    </source>
</evidence>
<comment type="caution">
    <text evidence="9">The sequence shown here is derived from an EMBL/GenBank/DDBJ whole genome shotgun (WGS) entry which is preliminary data.</text>
</comment>
<keyword evidence="4" id="KW-0547">Nucleotide-binding</keyword>
<evidence type="ECO:0000259" key="8">
    <source>
        <dbReference type="PROSITE" id="PS50893"/>
    </source>
</evidence>
<keyword evidence="7" id="KW-0472">Membrane</keyword>
<protein>
    <submittedName>
        <fullName evidence="9">NitT/TauT family transport system ATP-binding protein</fullName>
    </submittedName>
</protein>
<evidence type="ECO:0000256" key="2">
    <source>
        <dbReference type="ARBA" id="ARBA00022448"/>
    </source>
</evidence>
<dbReference type="RefSeq" id="WP_110803719.1">
    <property type="nucleotide sequence ID" value="NZ_QJTK01000001.1"/>
</dbReference>
<dbReference type="InterPro" id="IPR050166">
    <property type="entry name" value="ABC_transporter_ATP-bind"/>
</dbReference>
<keyword evidence="5 9" id="KW-0067">ATP-binding</keyword>
<feature type="domain" description="ABC transporter" evidence="8">
    <location>
        <begin position="14"/>
        <end position="244"/>
    </location>
</feature>
<dbReference type="InterPro" id="IPR017871">
    <property type="entry name" value="ABC_transporter-like_CS"/>
</dbReference>
<comment type="similarity">
    <text evidence="1">Belongs to the ABC transporter superfamily.</text>
</comment>
<dbReference type="Gene3D" id="3.40.50.300">
    <property type="entry name" value="P-loop containing nucleotide triphosphate hydrolases"/>
    <property type="match status" value="1"/>
</dbReference>
<dbReference type="CDD" id="cd03293">
    <property type="entry name" value="ABC_NrtD_SsuB_transporters"/>
    <property type="match status" value="1"/>
</dbReference>
<organism evidence="9 10">
    <name type="scientific">Rhodobacter viridis</name>
    <dbReference type="NCBI Taxonomy" id="1054202"/>
    <lineage>
        <taxon>Bacteria</taxon>
        <taxon>Pseudomonadati</taxon>
        <taxon>Pseudomonadota</taxon>
        <taxon>Alphaproteobacteria</taxon>
        <taxon>Rhodobacterales</taxon>
        <taxon>Rhodobacter group</taxon>
        <taxon>Rhodobacter</taxon>
    </lineage>
</organism>
<keyword evidence="2" id="KW-0813">Transport</keyword>
<sequence>MADGSAFPPQGISLRIENLSHSYRIEGRALPVLENISLDLKPGEFVSLLGTSGCGKSTLLRLIAGLEPPLEGRIVAGETDVTAPDRSRILVFQDPTLFPWRTVRGNVALGLETDGSAAHRGDEIDAALRLVRLDAFAEAFPHQLSGGMAQRVALARALINHPPLLLLDEPLGKLDALTRLSMQSELLQLWRKVGFSAVLVTHDVEEALLLSDRVIVLSDRPARIVAELPVTLPHPRHRDDPHLVALRAKVLALLGADIPEAIA</sequence>
<dbReference type="AlphaFoldDB" id="A0A318U5I5"/>
<gene>
    <name evidence="9" type="ORF">C8J30_10133</name>
</gene>
<dbReference type="PANTHER" id="PTHR42788:SF17">
    <property type="entry name" value="ALIPHATIC SULFONATES IMPORT ATP-BINDING PROTEIN SSUB"/>
    <property type="match status" value="1"/>
</dbReference>
<proteinExistence type="inferred from homology"/>